<name>A0A4Y7SB12_COPMI</name>
<comment type="caution">
    <text evidence="1">The sequence shown here is derived from an EMBL/GenBank/DDBJ whole genome shotgun (WGS) entry which is preliminary data.</text>
</comment>
<organism evidence="1 2">
    <name type="scientific">Coprinellus micaceus</name>
    <name type="common">Glistening ink-cap mushroom</name>
    <name type="synonym">Coprinus micaceus</name>
    <dbReference type="NCBI Taxonomy" id="71717"/>
    <lineage>
        <taxon>Eukaryota</taxon>
        <taxon>Fungi</taxon>
        <taxon>Dikarya</taxon>
        <taxon>Basidiomycota</taxon>
        <taxon>Agaricomycotina</taxon>
        <taxon>Agaricomycetes</taxon>
        <taxon>Agaricomycetidae</taxon>
        <taxon>Agaricales</taxon>
        <taxon>Agaricineae</taxon>
        <taxon>Psathyrellaceae</taxon>
        <taxon>Coprinellus</taxon>
    </lineage>
</organism>
<proteinExistence type="predicted"/>
<evidence type="ECO:0000313" key="2">
    <source>
        <dbReference type="Proteomes" id="UP000298030"/>
    </source>
</evidence>
<gene>
    <name evidence="1" type="ORF">FA13DRAFT_1719702</name>
</gene>
<dbReference type="Proteomes" id="UP000298030">
    <property type="component" value="Unassembled WGS sequence"/>
</dbReference>
<protein>
    <submittedName>
        <fullName evidence="1">Uncharacterized protein</fullName>
    </submittedName>
</protein>
<dbReference type="OrthoDB" id="2654423at2759"/>
<accession>A0A4Y7SB12</accession>
<dbReference type="EMBL" id="QPFP01000239">
    <property type="protein sequence ID" value="TEB18629.1"/>
    <property type="molecule type" value="Genomic_DNA"/>
</dbReference>
<evidence type="ECO:0000313" key="1">
    <source>
        <dbReference type="EMBL" id="TEB18629.1"/>
    </source>
</evidence>
<reference evidence="1 2" key="1">
    <citation type="journal article" date="2019" name="Nat. Ecol. Evol.">
        <title>Megaphylogeny resolves global patterns of mushroom evolution.</title>
        <authorList>
            <person name="Varga T."/>
            <person name="Krizsan K."/>
            <person name="Foldi C."/>
            <person name="Dima B."/>
            <person name="Sanchez-Garcia M."/>
            <person name="Sanchez-Ramirez S."/>
            <person name="Szollosi G.J."/>
            <person name="Szarkandi J.G."/>
            <person name="Papp V."/>
            <person name="Albert L."/>
            <person name="Andreopoulos W."/>
            <person name="Angelini C."/>
            <person name="Antonin V."/>
            <person name="Barry K.W."/>
            <person name="Bougher N.L."/>
            <person name="Buchanan P."/>
            <person name="Buyck B."/>
            <person name="Bense V."/>
            <person name="Catcheside P."/>
            <person name="Chovatia M."/>
            <person name="Cooper J."/>
            <person name="Damon W."/>
            <person name="Desjardin D."/>
            <person name="Finy P."/>
            <person name="Geml J."/>
            <person name="Haridas S."/>
            <person name="Hughes K."/>
            <person name="Justo A."/>
            <person name="Karasinski D."/>
            <person name="Kautmanova I."/>
            <person name="Kiss B."/>
            <person name="Kocsube S."/>
            <person name="Kotiranta H."/>
            <person name="LaButti K.M."/>
            <person name="Lechner B.E."/>
            <person name="Liimatainen K."/>
            <person name="Lipzen A."/>
            <person name="Lukacs Z."/>
            <person name="Mihaltcheva S."/>
            <person name="Morgado L.N."/>
            <person name="Niskanen T."/>
            <person name="Noordeloos M.E."/>
            <person name="Ohm R.A."/>
            <person name="Ortiz-Santana B."/>
            <person name="Ovrebo C."/>
            <person name="Racz N."/>
            <person name="Riley R."/>
            <person name="Savchenko A."/>
            <person name="Shiryaev A."/>
            <person name="Soop K."/>
            <person name="Spirin V."/>
            <person name="Szebenyi C."/>
            <person name="Tomsovsky M."/>
            <person name="Tulloss R.E."/>
            <person name="Uehling J."/>
            <person name="Grigoriev I.V."/>
            <person name="Vagvolgyi C."/>
            <person name="Papp T."/>
            <person name="Martin F.M."/>
            <person name="Miettinen O."/>
            <person name="Hibbett D.S."/>
            <person name="Nagy L.G."/>
        </authorList>
    </citation>
    <scope>NUCLEOTIDE SEQUENCE [LARGE SCALE GENOMIC DNA]</scope>
    <source>
        <strain evidence="1 2">FP101781</strain>
    </source>
</reference>
<sequence>MPRAKKYHTAEEKRQAKAACMKRSYKAVHKETRFGKPTPPRALCREDCVSLASSADRNKDQEAVKDSQIRVQSIHASMNRILQGSVKEYLDKRMFWFEVDLTDPRPDTSVKVIQLHSSKFDDLVDRLKECKDSIYTLLGYGEQYKALEALDRELRDIVGWLSEIECLALVDPAAVVQEFKNGELLYQRFLK</sequence>
<dbReference type="AlphaFoldDB" id="A0A4Y7SB12"/>
<keyword evidence="2" id="KW-1185">Reference proteome</keyword>